<name>A0A101QXF4_9ACTN</name>
<accession>A0A101QXF4</accession>
<keyword evidence="2" id="KW-1185">Reference proteome</keyword>
<reference evidence="1 2" key="1">
    <citation type="submission" date="2015-10" db="EMBL/GenBank/DDBJ databases">
        <title>Draft genome sequence of Streptomyces longwoodensis DSM 41677, type strain for the species Streptomyces longwoodensis.</title>
        <authorList>
            <person name="Ruckert C."/>
            <person name="Winkler A."/>
            <person name="Kalinowski J."/>
            <person name="Kampfer P."/>
            <person name="Glaeser S."/>
        </authorList>
    </citation>
    <scope>NUCLEOTIDE SEQUENCE [LARGE SCALE GENOMIC DNA]</scope>
    <source>
        <strain evidence="1 2">DSM 41677</strain>
    </source>
</reference>
<protein>
    <submittedName>
        <fullName evidence="1">Uncharacterized protein</fullName>
    </submittedName>
</protein>
<sequence length="222" mass="23942">MTTDLPDVHLVIYGAGRFPPPFGLLGYLFTVPGSYPDDLPAHLHGPNQELAVYLKPDEPDTWEARATEGERRVYATGPSRRETIGLAFLEIARRRRREAAQVAAKRAAAGLEPAPPYAVEVTSATTLVLTGRGAAVLHQVVPADDDTPARYHCHDIEGSGATFVITADQPVTLQTISTGVLHARCAHGLEDADACFENEPDALAYITDTLTAFWPCTDLPAN</sequence>
<dbReference type="RefSeq" id="WP_067233791.1">
    <property type="nucleotide sequence ID" value="NZ_KQ948553.1"/>
</dbReference>
<organism evidence="1 2">
    <name type="scientific">Streptomyces longwoodensis</name>
    <dbReference type="NCBI Taxonomy" id="68231"/>
    <lineage>
        <taxon>Bacteria</taxon>
        <taxon>Bacillati</taxon>
        <taxon>Actinomycetota</taxon>
        <taxon>Actinomycetes</taxon>
        <taxon>Kitasatosporales</taxon>
        <taxon>Streptomycetaceae</taxon>
        <taxon>Streptomyces</taxon>
    </lineage>
</organism>
<evidence type="ECO:0000313" key="2">
    <source>
        <dbReference type="Proteomes" id="UP000053271"/>
    </source>
</evidence>
<dbReference type="Proteomes" id="UP000053271">
    <property type="component" value="Unassembled WGS sequence"/>
</dbReference>
<proteinExistence type="predicted"/>
<gene>
    <name evidence="1" type="ORF">AQJ30_15550</name>
</gene>
<dbReference type="STRING" id="68231.AQJ30_15550"/>
<dbReference type="GeneID" id="91426016"/>
<dbReference type="EMBL" id="LMWS01000018">
    <property type="protein sequence ID" value="KUN37698.1"/>
    <property type="molecule type" value="Genomic_DNA"/>
</dbReference>
<dbReference type="AlphaFoldDB" id="A0A101QXF4"/>
<comment type="caution">
    <text evidence="1">The sequence shown here is derived from an EMBL/GenBank/DDBJ whole genome shotgun (WGS) entry which is preliminary data.</text>
</comment>
<evidence type="ECO:0000313" key="1">
    <source>
        <dbReference type="EMBL" id="KUN37698.1"/>
    </source>
</evidence>